<sequence length="103" mass="11294">MNWKSFVAGAAAGITAGFLMNEAVKRNVSVSAESVLAKVKRAFKEDGPIDGSWIQMKAEPYQKHAIKADVYRGGISRQRNGQLQQFEFIADAHTGTVIDIKLI</sequence>
<dbReference type="AlphaFoldDB" id="A0A370GKW2"/>
<dbReference type="Proteomes" id="UP000255326">
    <property type="component" value="Unassembled WGS sequence"/>
</dbReference>
<reference evidence="1 2" key="1">
    <citation type="submission" date="2018-07" db="EMBL/GenBank/DDBJ databases">
        <title>Genomic Encyclopedia of Type Strains, Phase IV (KMG-IV): sequencing the most valuable type-strain genomes for metagenomic binning, comparative biology and taxonomic classification.</title>
        <authorList>
            <person name="Goeker M."/>
        </authorList>
    </citation>
    <scope>NUCLEOTIDE SEQUENCE [LARGE SCALE GENOMIC DNA]</scope>
    <source>
        <strain evidence="1 2">DSM 25281</strain>
    </source>
</reference>
<proteinExistence type="predicted"/>
<dbReference type="RefSeq" id="WP_114745188.1">
    <property type="nucleotide sequence ID" value="NZ_QQAY01000003.1"/>
</dbReference>
<dbReference type="OrthoDB" id="2989832at2"/>
<dbReference type="EMBL" id="QQAY01000003">
    <property type="protein sequence ID" value="RDI44321.1"/>
    <property type="molecule type" value="Genomic_DNA"/>
</dbReference>
<name>A0A370GKW2_9BACI</name>
<protein>
    <submittedName>
        <fullName evidence="1">Putative small secreted protein</fullName>
    </submittedName>
</protein>
<evidence type="ECO:0000313" key="1">
    <source>
        <dbReference type="EMBL" id="RDI44321.1"/>
    </source>
</evidence>
<comment type="caution">
    <text evidence="1">The sequence shown here is derived from an EMBL/GenBank/DDBJ whole genome shotgun (WGS) entry which is preliminary data.</text>
</comment>
<gene>
    <name evidence="1" type="ORF">DFR59_103393</name>
</gene>
<evidence type="ECO:0000313" key="2">
    <source>
        <dbReference type="Proteomes" id="UP000255326"/>
    </source>
</evidence>
<accession>A0A370GKW2</accession>
<organism evidence="1 2">
    <name type="scientific">Falsibacillus pallidus</name>
    <dbReference type="NCBI Taxonomy" id="493781"/>
    <lineage>
        <taxon>Bacteria</taxon>
        <taxon>Bacillati</taxon>
        <taxon>Bacillota</taxon>
        <taxon>Bacilli</taxon>
        <taxon>Bacillales</taxon>
        <taxon>Bacillaceae</taxon>
        <taxon>Falsibacillus</taxon>
    </lineage>
</organism>
<keyword evidence="2" id="KW-1185">Reference proteome</keyword>